<dbReference type="PANTHER" id="PTHR31462:SF5">
    <property type="entry name" value="ENDOSOMAL_LYSOSOMAL PROTON CHANNEL TMEM175"/>
    <property type="match status" value="1"/>
</dbReference>
<evidence type="ECO:0000256" key="12">
    <source>
        <dbReference type="ARBA" id="ARBA00034430"/>
    </source>
</evidence>
<dbReference type="GO" id="GO:0015252">
    <property type="term" value="F:proton channel activity"/>
    <property type="evidence" value="ECO:0007669"/>
    <property type="project" value="InterPro"/>
</dbReference>
<dbReference type="PANTHER" id="PTHR31462">
    <property type="entry name" value="ENDOSOMAL/LYSOSOMAL POTASSIUM CHANNEL TMEM175"/>
    <property type="match status" value="1"/>
</dbReference>
<evidence type="ECO:0000313" key="15">
    <source>
        <dbReference type="Proteomes" id="UP000620075"/>
    </source>
</evidence>
<proteinExistence type="inferred from homology"/>
<feature type="transmembrane region" description="Helical" evidence="13">
    <location>
        <begin position="12"/>
        <end position="31"/>
    </location>
</feature>
<name>A0A934K921_9BACT</name>
<evidence type="ECO:0000256" key="3">
    <source>
        <dbReference type="ARBA" id="ARBA00022448"/>
    </source>
</evidence>
<comment type="catalytic activity">
    <reaction evidence="12">
        <text>K(+)(in) = K(+)(out)</text>
        <dbReference type="Rhea" id="RHEA:29463"/>
        <dbReference type="ChEBI" id="CHEBI:29103"/>
    </reaction>
</comment>
<dbReference type="AlphaFoldDB" id="A0A934K921"/>
<evidence type="ECO:0000256" key="10">
    <source>
        <dbReference type="ARBA" id="ARBA00023136"/>
    </source>
</evidence>
<comment type="caution">
    <text evidence="14">The sequence shown here is derived from an EMBL/GenBank/DDBJ whole genome shotgun (WGS) entry which is preliminary data.</text>
</comment>
<evidence type="ECO:0000256" key="5">
    <source>
        <dbReference type="ARBA" id="ARBA00022692"/>
    </source>
</evidence>
<sequence>MDRGRLEAFSDGVFAVAITLLALNLVVAGPGHGSLLRQLGDHWPSFVSYLISFFTIGIIWVNHHALVRNIAVVDRTLLFLNLALLLFVVLIPFATGTMAEYLTSADQDAKVATALYGAVFEGMSLSFAAIFAWSLREGRTHRPVPQEARRTAWWRFTIGGLVYLLAIGVAFISAPAALAIIGLVAVYYVFERTPGTAS</sequence>
<evidence type="ECO:0000256" key="8">
    <source>
        <dbReference type="ARBA" id="ARBA00022989"/>
    </source>
</evidence>
<comment type="similarity">
    <text evidence="2">Belongs to the TMEM175 family.</text>
</comment>
<evidence type="ECO:0000256" key="9">
    <source>
        <dbReference type="ARBA" id="ARBA00023065"/>
    </source>
</evidence>
<keyword evidence="11" id="KW-0407">Ion channel</keyword>
<keyword evidence="3" id="KW-0813">Transport</keyword>
<evidence type="ECO:0000256" key="13">
    <source>
        <dbReference type="SAM" id="Phobius"/>
    </source>
</evidence>
<dbReference type="GO" id="GO:0005267">
    <property type="term" value="F:potassium channel activity"/>
    <property type="evidence" value="ECO:0007669"/>
    <property type="project" value="UniProtKB-KW"/>
</dbReference>
<evidence type="ECO:0000256" key="11">
    <source>
        <dbReference type="ARBA" id="ARBA00023303"/>
    </source>
</evidence>
<evidence type="ECO:0000256" key="4">
    <source>
        <dbReference type="ARBA" id="ARBA00022538"/>
    </source>
</evidence>
<keyword evidence="4" id="KW-0633">Potassium transport</keyword>
<feature type="transmembrane region" description="Helical" evidence="13">
    <location>
        <begin position="77"/>
        <end position="94"/>
    </location>
</feature>
<keyword evidence="7" id="KW-0630">Potassium</keyword>
<gene>
    <name evidence="14" type="ORF">JF888_06050</name>
</gene>
<comment type="subcellular location">
    <subcellularLocation>
        <location evidence="1">Membrane</location>
        <topology evidence="1">Multi-pass membrane protein</topology>
    </subcellularLocation>
</comment>
<keyword evidence="5 13" id="KW-0812">Transmembrane</keyword>
<dbReference type="InterPro" id="IPR010617">
    <property type="entry name" value="TMEM175-like"/>
</dbReference>
<accession>A0A934K921</accession>
<feature type="transmembrane region" description="Helical" evidence="13">
    <location>
        <begin position="156"/>
        <end position="189"/>
    </location>
</feature>
<evidence type="ECO:0000313" key="14">
    <source>
        <dbReference type="EMBL" id="MBJ7602742.1"/>
    </source>
</evidence>
<evidence type="ECO:0000256" key="1">
    <source>
        <dbReference type="ARBA" id="ARBA00004141"/>
    </source>
</evidence>
<protein>
    <submittedName>
        <fullName evidence="14">DUF1211 domain-containing protein</fullName>
    </submittedName>
</protein>
<dbReference type="EMBL" id="JAEKNQ010000023">
    <property type="protein sequence ID" value="MBJ7602742.1"/>
    <property type="molecule type" value="Genomic_DNA"/>
</dbReference>
<dbReference type="Pfam" id="PF06736">
    <property type="entry name" value="TMEM175"/>
    <property type="match status" value="1"/>
</dbReference>
<dbReference type="GO" id="GO:0016020">
    <property type="term" value="C:membrane"/>
    <property type="evidence" value="ECO:0007669"/>
    <property type="project" value="UniProtKB-SubCell"/>
</dbReference>
<keyword evidence="9" id="KW-0406">Ion transport</keyword>
<feature type="transmembrane region" description="Helical" evidence="13">
    <location>
        <begin position="114"/>
        <end position="135"/>
    </location>
</feature>
<evidence type="ECO:0000256" key="6">
    <source>
        <dbReference type="ARBA" id="ARBA00022826"/>
    </source>
</evidence>
<reference evidence="14 15" key="1">
    <citation type="submission" date="2020-10" db="EMBL/GenBank/DDBJ databases">
        <title>Ca. Dormibacterota MAGs.</title>
        <authorList>
            <person name="Montgomery K."/>
        </authorList>
    </citation>
    <scope>NUCLEOTIDE SEQUENCE [LARGE SCALE GENOMIC DNA]</scope>
    <source>
        <strain evidence="14">SC8811_S16_3</strain>
    </source>
</reference>
<keyword evidence="10 13" id="KW-0472">Membrane</keyword>
<evidence type="ECO:0000256" key="7">
    <source>
        <dbReference type="ARBA" id="ARBA00022958"/>
    </source>
</evidence>
<dbReference type="Proteomes" id="UP000620075">
    <property type="component" value="Unassembled WGS sequence"/>
</dbReference>
<organism evidence="14 15">
    <name type="scientific">Candidatus Dormiibacter inghamiae</name>
    <dbReference type="NCBI Taxonomy" id="3127013"/>
    <lineage>
        <taxon>Bacteria</taxon>
        <taxon>Bacillati</taxon>
        <taxon>Candidatus Dormiibacterota</taxon>
        <taxon>Candidatus Dormibacteria</taxon>
        <taxon>Candidatus Dormibacterales</taxon>
        <taxon>Candidatus Dormibacteraceae</taxon>
        <taxon>Candidatus Dormiibacter</taxon>
    </lineage>
</organism>
<keyword evidence="6" id="KW-0631">Potassium channel</keyword>
<feature type="transmembrane region" description="Helical" evidence="13">
    <location>
        <begin position="43"/>
        <end position="65"/>
    </location>
</feature>
<evidence type="ECO:0000256" key="2">
    <source>
        <dbReference type="ARBA" id="ARBA00006920"/>
    </source>
</evidence>
<dbReference type="RefSeq" id="WP_338177590.1">
    <property type="nucleotide sequence ID" value="NZ_JAEKNQ010000023.1"/>
</dbReference>
<keyword evidence="8 13" id="KW-1133">Transmembrane helix</keyword>